<comment type="subunit">
    <text evidence="4 6">Homodimer.</text>
</comment>
<sequence length="416" mass="45719">MITRSHCQALDDQDRLAPLRHQFALPQGVIYLDGNSLGARPVAALARAQQVIAEEWGNGLIRSWNSAGWADLSQRLGNRLAPLIGAGEGEVVITDTTSINLFKVLSAALSVQRQRAPQRKVIVSEASNFPTDLYIAEGLAELLQQGYSLRLVNSPDELPQAIDPDVAVVMLTHVNYKTGYMYDMHALTTLSHECGALSLWDLAHSAGAVPIDLHRAGADYAIGCTYKYLNGGPGSQAFVWVNPALVDVVRQPLSGWFGHTRQFAMETRYAPSAGIARYLCGTQPITSLAMVECGLEIFEQTDMASLRSKSLALTDLFIALVEARCAAHGLVLITPREHARRGSHVSFEHPEGYAVIQALIARGVIGDYREPRIMRFGFTPLYTCFTEVWDAVEILGEILDNRTWDQAQFKVRNSVT</sequence>
<organism evidence="7 8">
    <name type="scientific">Pseudomonas veronii 1YdBTEX2</name>
    <dbReference type="NCBI Taxonomy" id="1295141"/>
    <lineage>
        <taxon>Bacteria</taxon>
        <taxon>Pseudomonadati</taxon>
        <taxon>Pseudomonadota</taxon>
        <taxon>Gammaproteobacteria</taxon>
        <taxon>Pseudomonadales</taxon>
        <taxon>Pseudomonadaceae</taxon>
        <taxon>Pseudomonas</taxon>
    </lineage>
</organism>
<name>A0A1D3K3L6_PSEVE</name>
<dbReference type="EC" id="3.7.1.3" evidence="4 5"/>
<dbReference type="UniPathway" id="UPA00253">
    <property type="reaction ID" value="UER00329"/>
</dbReference>
<evidence type="ECO:0000256" key="6">
    <source>
        <dbReference type="PIRNR" id="PIRNR038800"/>
    </source>
</evidence>
<dbReference type="InterPro" id="IPR015422">
    <property type="entry name" value="PyrdxlP-dep_Trfase_small"/>
</dbReference>
<keyword evidence="3 4" id="KW-0663">Pyridoxal phosphate</keyword>
<dbReference type="PANTHER" id="PTHR14084:SF0">
    <property type="entry name" value="KYNURENINASE"/>
    <property type="match status" value="1"/>
</dbReference>
<dbReference type="SUPFAM" id="SSF53383">
    <property type="entry name" value="PLP-dependent transferases"/>
    <property type="match status" value="1"/>
</dbReference>
<dbReference type="PIRSF" id="PIRSF038800">
    <property type="entry name" value="KYNU"/>
    <property type="match status" value="1"/>
</dbReference>
<comment type="pathway">
    <text evidence="4 6">Cofactor biosynthesis; NAD(+) biosynthesis; quinolinate from L-kynurenine: step 2/3.</text>
</comment>
<dbReference type="RefSeq" id="WP_017849465.1">
    <property type="nucleotide sequence ID" value="NZ_AOUH01000048.1"/>
</dbReference>
<dbReference type="GeneID" id="47558708"/>
<proteinExistence type="inferred from homology"/>
<dbReference type="HAMAP" id="MF_01970">
    <property type="entry name" value="Kynureninase"/>
    <property type="match status" value="1"/>
</dbReference>
<dbReference type="Gene3D" id="3.40.640.10">
    <property type="entry name" value="Type I PLP-dependent aspartate aminotransferase-like (Major domain)"/>
    <property type="match status" value="1"/>
</dbReference>
<dbReference type="GO" id="GO:0030170">
    <property type="term" value="F:pyridoxal phosphate binding"/>
    <property type="evidence" value="ECO:0007669"/>
    <property type="project" value="UniProtKB-UniRule"/>
</dbReference>
<evidence type="ECO:0000313" key="8">
    <source>
        <dbReference type="Proteomes" id="UP000245431"/>
    </source>
</evidence>
<feature type="binding site" evidence="4">
    <location>
        <position position="97"/>
    </location>
    <ligand>
        <name>pyridoxal 5'-phosphate</name>
        <dbReference type="ChEBI" id="CHEBI:597326"/>
    </ligand>
</feature>
<dbReference type="InterPro" id="IPR010111">
    <property type="entry name" value="Kynureninase"/>
</dbReference>
<dbReference type="Pfam" id="PF22580">
    <property type="entry name" value="KYNU_C"/>
    <property type="match status" value="1"/>
</dbReference>
<dbReference type="UniPathway" id="UPA00334">
    <property type="reaction ID" value="UER00455"/>
</dbReference>
<comment type="pathway">
    <text evidence="4 6">Amino-acid degradation; L-kynurenine degradation; L-alanine and anthranilate from L-kynurenine: step 1/1.</text>
</comment>
<feature type="binding site" evidence="4">
    <location>
        <position position="204"/>
    </location>
    <ligand>
        <name>pyridoxal 5'-phosphate</name>
        <dbReference type="ChEBI" id="CHEBI:597326"/>
    </ligand>
</feature>
<dbReference type="GO" id="GO:0019441">
    <property type="term" value="P:L-tryptophan catabolic process to kynurenine"/>
    <property type="evidence" value="ECO:0007669"/>
    <property type="project" value="TreeGrafter"/>
</dbReference>
<comment type="catalytic activity">
    <reaction evidence="4 6">
        <text>L-kynurenine + H2O = anthranilate + L-alanine + H(+)</text>
        <dbReference type="Rhea" id="RHEA:16813"/>
        <dbReference type="ChEBI" id="CHEBI:15377"/>
        <dbReference type="ChEBI" id="CHEBI:15378"/>
        <dbReference type="ChEBI" id="CHEBI:16567"/>
        <dbReference type="ChEBI" id="CHEBI:57959"/>
        <dbReference type="ChEBI" id="CHEBI:57972"/>
        <dbReference type="EC" id="3.7.1.3"/>
    </reaction>
</comment>
<evidence type="ECO:0000256" key="5">
    <source>
        <dbReference type="NCBIfam" id="TIGR01814"/>
    </source>
</evidence>
<feature type="binding site" evidence="4">
    <location>
        <position position="201"/>
    </location>
    <ligand>
        <name>pyridoxal 5'-phosphate</name>
        <dbReference type="ChEBI" id="CHEBI:597326"/>
    </ligand>
</feature>
<dbReference type="GO" id="GO:0019805">
    <property type="term" value="P:quinolinate biosynthetic process"/>
    <property type="evidence" value="ECO:0007669"/>
    <property type="project" value="UniProtKB-UniRule"/>
</dbReference>
<evidence type="ECO:0000256" key="2">
    <source>
        <dbReference type="ARBA" id="ARBA00022801"/>
    </source>
</evidence>
<dbReference type="InterPro" id="IPR015421">
    <property type="entry name" value="PyrdxlP-dep_Trfase_major"/>
</dbReference>
<dbReference type="GO" id="GO:0009435">
    <property type="term" value="P:NAD+ biosynthetic process"/>
    <property type="evidence" value="ECO:0007669"/>
    <property type="project" value="UniProtKB-UniRule"/>
</dbReference>
<feature type="binding site" evidence="4">
    <location>
        <position position="226"/>
    </location>
    <ligand>
        <name>pyridoxal 5'-phosphate</name>
        <dbReference type="ChEBI" id="CHEBI:597326"/>
    </ligand>
</feature>
<dbReference type="InterPro" id="IPR015424">
    <property type="entry name" value="PyrdxlP-dep_Trfase"/>
</dbReference>
<gene>
    <name evidence="4 7" type="primary">kynU</name>
    <name evidence="7" type="ORF">PVE_R1G5039</name>
</gene>
<comment type="cofactor">
    <cofactor evidence="4 6">
        <name>pyridoxal 5'-phosphate</name>
        <dbReference type="ChEBI" id="CHEBI:597326"/>
    </cofactor>
</comment>
<feature type="binding site" evidence="4">
    <location>
        <position position="172"/>
    </location>
    <ligand>
        <name>pyridoxal 5'-phosphate</name>
        <dbReference type="ChEBI" id="CHEBI:597326"/>
    </ligand>
</feature>
<dbReference type="GO" id="GO:0030429">
    <property type="term" value="F:kynureninase activity"/>
    <property type="evidence" value="ECO:0007669"/>
    <property type="project" value="UniProtKB-UniRule"/>
</dbReference>
<evidence type="ECO:0000256" key="1">
    <source>
        <dbReference type="ARBA" id="ARBA00022642"/>
    </source>
</evidence>
<keyword evidence="2 4" id="KW-0378">Hydrolase</keyword>
<feature type="modified residue" description="N6-(pyridoxal phosphate)lysine" evidence="4">
    <location>
        <position position="227"/>
    </location>
</feature>
<evidence type="ECO:0000256" key="3">
    <source>
        <dbReference type="ARBA" id="ARBA00022898"/>
    </source>
</evidence>
<keyword evidence="1 4" id="KW-0662">Pyridine nucleotide biosynthesis</keyword>
<comment type="catalytic activity">
    <reaction evidence="6">
        <text>3-hydroxy-L-kynurenine + H2O = 3-hydroxyanthranilate + L-alanine + H(+)</text>
        <dbReference type="Rhea" id="RHEA:25143"/>
        <dbReference type="ChEBI" id="CHEBI:15377"/>
        <dbReference type="ChEBI" id="CHEBI:15378"/>
        <dbReference type="ChEBI" id="CHEBI:36559"/>
        <dbReference type="ChEBI" id="CHEBI:57972"/>
        <dbReference type="ChEBI" id="CHEBI:58125"/>
        <dbReference type="EC" id="3.7.1.3"/>
    </reaction>
</comment>
<evidence type="ECO:0000256" key="4">
    <source>
        <dbReference type="HAMAP-Rule" id="MF_01970"/>
    </source>
</evidence>
<feature type="binding site" evidence="4">
    <location>
        <begin position="129"/>
        <end position="132"/>
    </location>
    <ligand>
        <name>pyridoxal 5'-phosphate</name>
        <dbReference type="ChEBI" id="CHEBI:597326"/>
    </ligand>
</feature>
<dbReference type="NCBIfam" id="TIGR01814">
    <property type="entry name" value="kynureninase"/>
    <property type="match status" value="1"/>
</dbReference>
<dbReference type="FunFam" id="3.40.640.10:FF:000107">
    <property type="entry name" value="Kynureninase"/>
    <property type="match status" value="1"/>
</dbReference>
<dbReference type="Gene3D" id="3.90.1150.10">
    <property type="entry name" value="Aspartate Aminotransferase, domain 1"/>
    <property type="match status" value="1"/>
</dbReference>
<dbReference type="GO" id="GO:0005737">
    <property type="term" value="C:cytoplasm"/>
    <property type="evidence" value="ECO:0007669"/>
    <property type="project" value="UniProtKB-UniRule"/>
</dbReference>
<dbReference type="GO" id="GO:0043420">
    <property type="term" value="P:anthranilate metabolic process"/>
    <property type="evidence" value="ECO:0007669"/>
    <property type="project" value="TreeGrafter"/>
</dbReference>
<dbReference type="PANTHER" id="PTHR14084">
    <property type="entry name" value="KYNURENINASE"/>
    <property type="match status" value="1"/>
</dbReference>
<comment type="similarity">
    <text evidence="4 6">Belongs to the kynureninase family.</text>
</comment>
<dbReference type="AlphaFoldDB" id="A0A1D3K3L6"/>
<dbReference type="EMBL" id="LT599583">
    <property type="protein sequence ID" value="SBW82920.1"/>
    <property type="molecule type" value="Genomic_DNA"/>
</dbReference>
<reference evidence="8" key="1">
    <citation type="submission" date="2016-07" db="EMBL/GenBank/DDBJ databases">
        <authorList>
            <person name="Florea S."/>
            <person name="Webb J.S."/>
            <person name="Jaromczyk J."/>
            <person name="Schardl C.L."/>
        </authorList>
    </citation>
    <scope>NUCLEOTIDE SEQUENCE [LARGE SCALE GENOMIC DNA]</scope>
    <source>
        <strain evidence="8">1YdBTEX2</strain>
    </source>
</reference>
<feature type="binding site" evidence="4">
    <location>
        <position position="256"/>
    </location>
    <ligand>
        <name>pyridoxal 5'-phosphate</name>
        <dbReference type="ChEBI" id="CHEBI:597326"/>
    </ligand>
</feature>
<feature type="binding site" evidence="4">
    <location>
        <position position="282"/>
    </location>
    <ligand>
        <name>pyridoxal 5'-phosphate</name>
        <dbReference type="ChEBI" id="CHEBI:597326"/>
    </ligand>
</feature>
<evidence type="ECO:0000313" key="7">
    <source>
        <dbReference type="EMBL" id="SBW82920.1"/>
    </source>
</evidence>
<dbReference type="Proteomes" id="UP000245431">
    <property type="component" value="Chromosome PVE_r1"/>
</dbReference>
<comment type="function">
    <text evidence="4 6">Catalyzes the cleavage of L-kynurenine (L-Kyn) and L-3-hydroxykynurenine (L-3OHKyn) into anthranilic acid (AA) and 3-hydroxyanthranilic acid (3-OHAA), respectively.</text>
</comment>
<accession>A0A1D3K3L6</accession>
<feature type="binding site" evidence="4">
    <location>
        <position position="98"/>
    </location>
    <ligand>
        <name>pyridoxal 5'-phosphate</name>
        <dbReference type="ChEBI" id="CHEBI:597326"/>
    </ligand>
</feature>
<dbReference type="GO" id="GO:0097053">
    <property type="term" value="P:L-kynurenine catabolic process"/>
    <property type="evidence" value="ECO:0007669"/>
    <property type="project" value="UniProtKB-UniRule"/>
</dbReference>
<protein>
    <recommendedName>
        <fullName evidence="4 5">Kynureninase</fullName>
        <ecNumber evidence="4 5">3.7.1.3</ecNumber>
    </recommendedName>
    <alternativeName>
        <fullName evidence="4">L-kynurenine hydrolase</fullName>
    </alternativeName>
</protein>